<dbReference type="AlphaFoldDB" id="A0A517VK45"/>
<accession>A0A517VK45</accession>
<dbReference type="Proteomes" id="UP000316855">
    <property type="component" value="Chromosome"/>
</dbReference>
<reference evidence="2 3" key="1">
    <citation type="submission" date="2019-02" db="EMBL/GenBank/DDBJ databases">
        <title>Deep-cultivation of Planctomycetes and their phenomic and genomic characterization uncovers novel biology.</title>
        <authorList>
            <person name="Wiegand S."/>
            <person name="Jogler M."/>
            <person name="Boedeker C."/>
            <person name="Pinto D."/>
            <person name="Vollmers J."/>
            <person name="Rivas-Marin E."/>
            <person name="Kohn T."/>
            <person name="Peeters S.H."/>
            <person name="Heuer A."/>
            <person name="Rast P."/>
            <person name="Oberbeckmann S."/>
            <person name="Bunk B."/>
            <person name="Jeske O."/>
            <person name="Meyerdierks A."/>
            <person name="Storesund J.E."/>
            <person name="Kallscheuer N."/>
            <person name="Luecker S."/>
            <person name="Lage O.M."/>
            <person name="Pohl T."/>
            <person name="Merkel B.J."/>
            <person name="Hornburger P."/>
            <person name="Mueller R.-W."/>
            <person name="Bruemmer F."/>
            <person name="Labrenz M."/>
            <person name="Spormann A.M."/>
            <person name="Op den Camp H."/>
            <person name="Overmann J."/>
            <person name="Amann R."/>
            <person name="Jetten M.S.M."/>
            <person name="Mascher T."/>
            <person name="Medema M.H."/>
            <person name="Devos D.P."/>
            <person name="Kaster A.-K."/>
            <person name="Ovreas L."/>
            <person name="Rohde M."/>
            <person name="Galperin M.Y."/>
            <person name="Jogler C."/>
        </authorList>
    </citation>
    <scope>NUCLEOTIDE SEQUENCE [LARGE SCALE GENOMIC DNA]</scope>
    <source>
        <strain evidence="2 3">Pan161</strain>
    </source>
</reference>
<keyword evidence="1" id="KW-0732">Signal</keyword>
<feature type="signal peptide" evidence="1">
    <location>
        <begin position="1"/>
        <end position="24"/>
    </location>
</feature>
<sequence precursor="true">MVIQMSKYFFILTLSLFLNPWSDAVLNSVNAQEPAISSRDIDPAFERGTSRYEEDHWFDKEWWYDNENEDEQWFSDDWWYDDEEEYTYRYGESDLYDDEFYGDDHYYEDDDWPEEWWEDGESENRYGDYREPNTDYFFTNEFYGEGVRPENEEYLDSDWWEDDRSEEGYDDSYSDDYDRYYTADDWWD</sequence>
<dbReference type="KEGG" id="gax:Pan161_50090"/>
<keyword evidence="3" id="KW-1185">Reference proteome</keyword>
<proteinExistence type="predicted"/>
<evidence type="ECO:0000313" key="2">
    <source>
        <dbReference type="EMBL" id="QDT93330.1"/>
    </source>
</evidence>
<protein>
    <submittedName>
        <fullName evidence="2">Uncharacterized protein</fullName>
    </submittedName>
</protein>
<evidence type="ECO:0000313" key="3">
    <source>
        <dbReference type="Proteomes" id="UP000316855"/>
    </source>
</evidence>
<feature type="chain" id="PRO_5022079240" evidence="1">
    <location>
        <begin position="25"/>
        <end position="188"/>
    </location>
</feature>
<name>A0A517VK45_9PLAN</name>
<evidence type="ECO:0000256" key="1">
    <source>
        <dbReference type="SAM" id="SignalP"/>
    </source>
</evidence>
<dbReference type="EMBL" id="CP036343">
    <property type="protein sequence ID" value="QDT93330.1"/>
    <property type="molecule type" value="Genomic_DNA"/>
</dbReference>
<organism evidence="2 3">
    <name type="scientific">Gimesia algae</name>
    <dbReference type="NCBI Taxonomy" id="2527971"/>
    <lineage>
        <taxon>Bacteria</taxon>
        <taxon>Pseudomonadati</taxon>
        <taxon>Planctomycetota</taxon>
        <taxon>Planctomycetia</taxon>
        <taxon>Planctomycetales</taxon>
        <taxon>Planctomycetaceae</taxon>
        <taxon>Gimesia</taxon>
    </lineage>
</organism>
<gene>
    <name evidence="2" type="ORF">Pan161_50090</name>
</gene>